<organism evidence="3 4">
    <name type="scientific">Adlercreutzia wanghongyangiae</name>
    <dbReference type="NCBI Taxonomy" id="3111451"/>
    <lineage>
        <taxon>Bacteria</taxon>
        <taxon>Bacillati</taxon>
        <taxon>Actinomycetota</taxon>
        <taxon>Coriobacteriia</taxon>
        <taxon>Eggerthellales</taxon>
        <taxon>Eggerthellaceae</taxon>
        <taxon>Adlercreutzia</taxon>
    </lineage>
</organism>
<dbReference type="InterPro" id="IPR010982">
    <property type="entry name" value="Lambda_DNA-bd_dom_sf"/>
</dbReference>
<dbReference type="SUPFAM" id="SSF47413">
    <property type="entry name" value="lambda repressor-like DNA-binding domains"/>
    <property type="match status" value="1"/>
</dbReference>
<gene>
    <name evidence="3" type="ORF">VIN30_06995</name>
</gene>
<evidence type="ECO:0000313" key="4">
    <source>
        <dbReference type="Proteomes" id="UP001349994"/>
    </source>
</evidence>
<protein>
    <submittedName>
        <fullName evidence="3">Helix-turn-helix transcriptional regulator</fullName>
    </submittedName>
</protein>
<dbReference type="CDD" id="cd00093">
    <property type="entry name" value="HTH_XRE"/>
    <property type="match status" value="1"/>
</dbReference>
<dbReference type="RefSeq" id="WP_326426176.1">
    <property type="nucleotide sequence ID" value="NZ_JAYMFF010000012.1"/>
</dbReference>
<dbReference type="PANTHER" id="PTHR46558">
    <property type="entry name" value="TRACRIPTIONAL REGULATORY PROTEIN-RELATED-RELATED"/>
    <property type="match status" value="1"/>
</dbReference>
<dbReference type="PROSITE" id="PS50943">
    <property type="entry name" value="HTH_CROC1"/>
    <property type="match status" value="1"/>
</dbReference>
<name>A0ABU6IIA1_9ACTN</name>
<evidence type="ECO:0000259" key="2">
    <source>
        <dbReference type="PROSITE" id="PS50943"/>
    </source>
</evidence>
<comment type="caution">
    <text evidence="3">The sequence shown here is derived from an EMBL/GenBank/DDBJ whole genome shotgun (WGS) entry which is preliminary data.</text>
</comment>
<reference evidence="3 4" key="1">
    <citation type="submission" date="2024-01" db="EMBL/GenBank/DDBJ databases">
        <title>novel species in genus Adlercreutzia.</title>
        <authorList>
            <person name="Liu X."/>
        </authorList>
    </citation>
    <scope>NUCLEOTIDE SEQUENCE [LARGE SCALE GENOMIC DNA]</scope>
    <source>
        <strain evidence="3 4">R7</strain>
    </source>
</reference>
<proteinExistence type="predicted"/>
<sequence length="72" mass="8134">MEREEKNLRMKAARMKMGLSQSDLAERVGATRQTIGLIEAGRYNPSLKLCTAICKTLNTTLNDLFWNEEDAS</sequence>
<dbReference type="EMBL" id="JAYMFF010000012">
    <property type="protein sequence ID" value="MEC4176191.1"/>
    <property type="molecule type" value="Genomic_DNA"/>
</dbReference>
<accession>A0ABU6IIA1</accession>
<dbReference type="SMART" id="SM00530">
    <property type="entry name" value="HTH_XRE"/>
    <property type="match status" value="1"/>
</dbReference>
<dbReference type="Proteomes" id="UP001349994">
    <property type="component" value="Unassembled WGS sequence"/>
</dbReference>
<keyword evidence="4" id="KW-1185">Reference proteome</keyword>
<keyword evidence="1" id="KW-0238">DNA-binding</keyword>
<dbReference type="InterPro" id="IPR001387">
    <property type="entry name" value="Cro/C1-type_HTH"/>
</dbReference>
<evidence type="ECO:0000256" key="1">
    <source>
        <dbReference type="ARBA" id="ARBA00023125"/>
    </source>
</evidence>
<dbReference type="PANTHER" id="PTHR46558:SF3">
    <property type="entry name" value="TRANSCRIPTIONAL REGULATOR"/>
    <property type="match status" value="1"/>
</dbReference>
<evidence type="ECO:0000313" key="3">
    <source>
        <dbReference type="EMBL" id="MEC4176191.1"/>
    </source>
</evidence>
<dbReference type="Gene3D" id="1.10.260.40">
    <property type="entry name" value="lambda repressor-like DNA-binding domains"/>
    <property type="match status" value="1"/>
</dbReference>
<feature type="domain" description="HTH cro/C1-type" evidence="2">
    <location>
        <begin position="10"/>
        <end position="64"/>
    </location>
</feature>
<dbReference type="Pfam" id="PF01381">
    <property type="entry name" value="HTH_3"/>
    <property type="match status" value="1"/>
</dbReference>